<protein>
    <submittedName>
        <fullName evidence="2">Cell wall-binding repeat-containing protein</fullName>
    </submittedName>
</protein>
<evidence type="ECO:0000313" key="3">
    <source>
        <dbReference type="Proteomes" id="UP000481872"/>
    </source>
</evidence>
<gene>
    <name evidence="2" type="ORF">G3M99_07320</name>
</gene>
<evidence type="ECO:0000256" key="1">
    <source>
        <dbReference type="SAM" id="SignalP"/>
    </source>
</evidence>
<reference evidence="2 3" key="1">
    <citation type="submission" date="2020-02" db="EMBL/GenBank/DDBJ databases">
        <title>Genome assembly of a novel Clostridium senegalense strain.</title>
        <authorList>
            <person name="Gupta T.B."/>
            <person name="Jauregui R."/>
            <person name="Maclean P."/>
            <person name="Nawarathana A."/>
            <person name="Brightwell G."/>
        </authorList>
    </citation>
    <scope>NUCLEOTIDE SEQUENCE [LARGE SCALE GENOMIC DNA]</scope>
    <source>
        <strain evidence="2 3">AGRFS4</strain>
    </source>
</reference>
<accession>A0A6M0H2D2</accession>
<keyword evidence="1" id="KW-0732">Signal</keyword>
<keyword evidence="3" id="KW-1185">Reference proteome</keyword>
<organism evidence="2 3">
    <name type="scientific">Clostridium senegalense</name>
    <dbReference type="NCBI Taxonomy" id="1465809"/>
    <lineage>
        <taxon>Bacteria</taxon>
        <taxon>Bacillati</taxon>
        <taxon>Bacillota</taxon>
        <taxon>Clostridia</taxon>
        <taxon>Eubacteriales</taxon>
        <taxon>Clostridiaceae</taxon>
        <taxon>Clostridium</taxon>
    </lineage>
</organism>
<dbReference type="PANTHER" id="PTHR30032">
    <property type="entry name" value="N-ACETYLMURAMOYL-L-ALANINE AMIDASE-RELATED"/>
    <property type="match status" value="1"/>
</dbReference>
<dbReference type="Gene3D" id="3.40.50.12090">
    <property type="match status" value="2"/>
</dbReference>
<proteinExistence type="predicted"/>
<comment type="caution">
    <text evidence="2">The sequence shown here is derived from an EMBL/GenBank/DDBJ whole genome shotgun (WGS) entry which is preliminary data.</text>
</comment>
<dbReference type="EMBL" id="JAAGPU010000011">
    <property type="protein sequence ID" value="NEU04677.1"/>
    <property type="molecule type" value="Genomic_DNA"/>
</dbReference>
<feature type="signal peptide" evidence="1">
    <location>
        <begin position="1"/>
        <end position="26"/>
    </location>
</feature>
<dbReference type="InterPro" id="IPR051922">
    <property type="entry name" value="Bact_Sporulation_Assoc"/>
</dbReference>
<dbReference type="InterPro" id="IPR007253">
    <property type="entry name" value="Cell_wall-bd_2"/>
</dbReference>
<feature type="chain" id="PRO_5026768015" evidence="1">
    <location>
        <begin position="27"/>
        <end position="465"/>
    </location>
</feature>
<sequence length="465" mass="52589">MKNKINYLLIGAAILGICFTPINAMAENNRVNRIGGTDRYETSIEVAKKFVVNEKIDVVILVNGDDYPDTLTGAILSKKYNAPIIPLEYSPEKSEEQMEFIKTHLKTDGTIFLLGGEKMIDNSYVDEFNKLGYKNIERISGEDRYETNKKIVEKAEIKEGTPVIIANSHNVADALSMSSISASKQYPILVIPYHLSPNVIEQMQKIKPKEIFIAGGNEVIESGIQIEIKKALPYINYDNIVELSGKDRYETSMKVLNHFKDELNNENVFVTSGRSFTNALLGATLAAQTDSPLVLTESQSIVDSKPQLDDYKSVNIIGGKFSVEVFTEQRLNNEKEFSFKATSFSEENGKKYIHGTFNKLSNDVKEIEEYARFYEFDSNIVYEEGRKPWMPNLGQDIPMSELVDVEISDDVEIKVIGNENLDSNGFLGTKPITFDELRTNWSGIPIFRVEFENNKIVKITQEYRP</sequence>
<dbReference type="PANTHER" id="PTHR30032:SF8">
    <property type="entry name" value="GERMINATION-SPECIFIC N-ACETYLMURAMOYL-L-ALANINE AMIDASE"/>
    <property type="match status" value="1"/>
</dbReference>
<dbReference type="AlphaFoldDB" id="A0A6M0H2D2"/>
<dbReference type="Proteomes" id="UP000481872">
    <property type="component" value="Unassembled WGS sequence"/>
</dbReference>
<name>A0A6M0H2D2_9CLOT</name>
<dbReference type="RefSeq" id="WP_199869705.1">
    <property type="nucleotide sequence ID" value="NZ_JAAGPU010000011.1"/>
</dbReference>
<dbReference type="Pfam" id="PF04122">
    <property type="entry name" value="CW_binding_2"/>
    <property type="match status" value="3"/>
</dbReference>
<evidence type="ECO:0000313" key="2">
    <source>
        <dbReference type="EMBL" id="NEU04677.1"/>
    </source>
</evidence>